<accession>A0A918E0B5</accession>
<keyword evidence="4" id="KW-1185">Reference proteome</keyword>
<evidence type="ECO:0000313" key="4">
    <source>
        <dbReference type="Proteomes" id="UP000641932"/>
    </source>
</evidence>
<feature type="transmembrane region" description="Helical" evidence="1">
    <location>
        <begin position="216"/>
        <end position="235"/>
    </location>
</feature>
<feature type="signal peptide" evidence="2">
    <location>
        <begin position="1"/>
        <end position="22"/>
    </location>
</feature>
<feature type="transmembrane region" description="Helical" evidence="1">
    <location>
        <begin position="115"/>
        <end position="135"/>
    </location>
</feature>
<proteinExistence type="predicted"/>
<evidence type="ECO:0000256" key="1">
    <source>
        <dbReference type="SAM" id="Phobius"/>
    </source>
</evidence>
<evidence type="ECO:0000256" key="2">
    <source>
        <dbReference type="SAM" id="SignalP"/>
    </source>
</evidence>
<keyword evidence="1" id="KW-1133">Transmembrane helix</keyword>
<reference evidence="3" key="1">
    <citation type="journal article" date="2014" name="Int. J. Syst. Evol. Microbiol.">
        <title>Complete genome sequence of Corynebacterium casei LMG S-19264T (=DSM 44701T), isolated from a smear-ripened cheese.</title>
        <authorList>
            <consortium name="US DOE Joint Genome Institute (JGI-PGF)"/>
            <person name="Walter F."/>
            <person name="Albersmeier A."/>
            <person name="Kalinowski J."/>
            <person name="Ruckert C."/>
        </authorList>
    </citation>
    <scope>NUCLEOTIDE SEQUENCE</scope>
    <source>
        <strain evidence="3">CGMCC 4.7201</strain>
    </source>
</reference>
<gene>
    <name evidence="3" type="ORF">GCM10012280_61200</name>
</gene>
<dbReference type="RefSeq" id="WP_189135083.1">
    <property type="nucleotide sequence ID" value="NZ_BMMS01000036.1"/>
</dbReference>
<protein>
    <submittedName>
        <fullName evidence="3">Membrane protein</fullName>
    </submittedName>
</protein>
<name>A0A918E0B5_9ACTN</name>
<feature type="transmembrane region" description="Helical" evidence="1">
    <location>
        <begin position="147"/>
        <end position="167"/>
    </location>
</feature>
<dbReference type="Proteomes" id="UP000641932">
    <property type="component" value="Unassembled WGS sequence"/>
</dbReference>
<dbReference type="Pfam" id="PF04307">
    <property type="entry name" value="YdjM"/>
    <property type="match status" value="1"/>
</dbReference>
<keyword evidence="2" id="KW-0732">Signal</keyword>
<dbReference type="InterPro" id="IPR007404">
    <property type="entry name" value="YdjM-like"/>
</dbReference>
<keyword evidence="1" id="KW-0812">Transmembrane</keyword>
<feature type="transmembrane region" description="Helical" evidence="1">
    <location>
        <begin position="85"/>
        <end position="103"/>
    </location>
</feature>
<evidence type="ECO:0000313" key="3">
    <source>
        <dbReference type="EMBL" id="GGO98027.1"/>
    </source>
</evidence>
<dbReference type="EMBL" id="BMMS01000036">
    <property type="protein sequence ID" value="GGO98027.1"/>
    <property type="molecule type" value="Genomic_DNA"/>
</dbReference>
<keyword evidence="1" id="KW-0472">Membrane</keyword>
<comment type="caution">
    <text evidence="3">The sequence shown here is derived from an EMBL/GenBank/DDBJ whole genome shotgun (WGS) entry which is preliminary data.</text>
</comment>
<sequence>MMGRSHITLTALAWLAAAPPLAAHFGRPMETATAAASTVVAASASLWPDWDHPRATMAHTLGPVSRGIARTVAKAARGHRHGTHTLLFCVGTGAAATLLAHLPSNVAGVALPPNWGALLLLLFLAYTLMMTMGIAVSKNTGLGDGIYALQAVAFTVACALFVPGHWWWVPWAVGAGCLLHCVQDMLTTGGLPWFWRPFSRARAHMPVCGETGGMGEMTVSAVGLGVLLWVGLAVATRHTWWSVSWLSRW</sequence>
<reference evidence="3" key="2">
    <citation type="submission" date="2020-09" db="EMBL/GenBank/DDBJ databases">
        <authorList>
            <person name="Sun Q."/>
            <person name="Zhou Y."/>
        </authorList>
    </citation>
    <scope>NUCLEOTIDE SEQUENCE</scope>
    <source>
        <strain evidence="3">CGMCC 4.7201</strain>
    </source>
</reference>
<feature type="chain" id="PRO_5037388936" evidence="2">
    <location>
        <begin position="23"/>
        <end position="249"/>
    </location>
</feature>
<dbReference type="AlphaFoldDB" id="A0A918E0B5"/>
<organism evidence="3 4">
    <name type="scientific">Wenjunlia tyrosinilytica</name>
    <dbReference type="NCBI Taxonomy" id="1544741"/>
    <lineage>
        <taxon>Bacteria</taxon>
        <taxon>Bacillati</taxon>
        <taxon>Actinomycetota</taxon>
        <taxon>Actinomycetes</taxon>
        <taxon>Kitasatosporales</taxon>
        <taxon>Streptomycetaceae</taxon>
        <taxon>Wenjunlia</taxon>
    </lineage>
</organism>